<dbReference type="Proteomes" id="UP000331127">
    <property type="component" value="Unassembled WGS sequence"/>
</dbReference>
<evidence type="ECO:0000313" key="3">
    <source>
        <dbReference type="Proteomes" id="UP000331127"/>
    </source>
</evidence>
<keyword evidence="1" id="KW-1133">Transmembrane helix</keyword>
<dbReference type="EMBL" id="BLAE01000015">
    <property type="protein sequence ID" value="GES09428.1"/>
    <property type="molecule type" value="Genomic_DNA"/>
</dbReference>
<sequence>MTVDNRDWWRNAAIYQLYPALRSRTCPQPPSSRSRVPGLGDRALITLRASAFILAVLLATAIGPRCPAAFRRR</sequence>
<dbReference type="AlphaFoldDB" id="A0A5M3WTF3"/>
<name>A0A5M3WTF3_9ACTN</name>
<comment type="caution">
    <text evidence="2">The sequence shown here is derived from an EMBL/GenBank/DDBJ whole genome shotgun (WGS) entry which is preliminary data.</text>
</comment>
<accession>A0A5M3WTF3</accession>
<feature type="transmembrane region" description="Helical" evidence="1">
    <location>
        <begin position="43"/>
        <end position="63"/>
    </location>
</feature>
<gene>
    <name evidence="2" type="ORF">Amac_030240</name>
</gene>
<proteinExistence type="predicted"/>
<reference evidence="2 3" key="1">
    <citation type="submission" date="2019-10" db="EMBL/GenBank/DDBJ databases">
        <title>Whole genome shotgun sequence of Acrocarpospora macrocephala NBRC 16266.</title>
        <authorList>
            <person name="Ichikawa N."/>
            <person name="Kimura A."/>
            <person name="Kitahashi Y."/>
            <person name="Komaki H."/>
            <person name="Oguchi A."/>
        </authorList>
    </citation>
    <scope>NUCLEOTIDE SEQUENCE [LARGE SCALE GENOMIC DNA]</scope>
    <source>
        <strain evidence="2 3">NBRC 16266</strain>
    </source>
</reference>
<keyword evidence="1" id="KW-0812">Transmembrane</keyword>
<protein>
    <submittedName>
        <fullName evidence="2">Uncharacterized protein</fullName>
    </submittedName>
</protein>
<organism evidence="2 3">
    <name type="scientific">Acrocarpospora macrocephala</name>
    <dbReference type="NCBI Taxonomy" id="150177"/>
    <lineage>
        <taxon>Bacteria</taxon>
        <taxon>Bacillati</taxon>
        <taxon>Actinomycetota</taxon>
        <taxon>Actinomycetes</taxon>
        <taxon>Streptosporangiales</taxon>
        <taxon>Streptosporangiaceae</taxon>
        <taxon>Acrocarpospora</taxon>
    </lineage>
</organism>
<keyword evidence="3" id="KW-1185">Reference proteome</keyword>
<evidence type="ECO:0000256" key="1">
    <source>
        <dbReference type="SAM" id="Phobius"/>
    </source>
</evidence>
<evidence type="ECO:0000313" key="2">
    <source>
        <dbReference type="EMBL" id="GES09428.1"/>
    </source>
</evidence>
<keyword evidence="1" id="KW-0472">Membrane</keyword>